<dbReference type="EMBL" id="SNRW01043797">
    <property type="protein sequence ID" value="KAA6326654.1"/>
    <property type="molecule type" value="Genomic_DNA"/>
</dbReference>
<reference evidence="1 2" key="1">
    <citation type="submission" date="2019-03" db="EMBL/GenBank/DDBJ databases">
        <title>Single cell metagenomics reveals metabolic interactions within the superorganism composed of flagellate Streblomastix strix and complex community of Bacteroidetes bacteria on its surface.</title>
        <authorList>
            <person name="Treitli S.C."/>
            <person name="Kolisko M."/>
            <person name="Husnik F."/>
            <person name="Keeling P."/>
            <person name="Hampl V."/>
        </authorList>
    </citation>
    <scope>NUCLEOTIDE SEQUENCE [LARGE SCALE GENOMIC DNA]</scope>
    <source>
        <strain evidence="1">ST1C</strain>
    </source>
</reference>
<accession>A0A5J4QZV8</accession>
<comment type="caution">
    <text evidence="1">The sequence shown here is derived from an EMBL/GenBank/DDBJ whole genome shotgun (WGS) entry which is preliminary data.</text>
</comment>
<sequence length="218" mass="24144">GTAFVIFIWVFGAKSPLAGVPYGFCMSVTMHGYLCSLYPTYNSHQYDCKDGGFGGSFKISLLLSSNDICLTTSKMYLFSIDKGRCLSAGFGSTQKVVEAIRSHQNQYFLSAAWGFELANSRSSLADPPTKNQRERAMRLASQTLSSTGKNVLGVPSYSNYVVPLMTVVAYFQVSGVRTKNRGKIASLNINFLFTSLEYYLLIVFVILIEQLILLLKVR</sequence>
<protein>
    <submittedName>
        <fullName evidence="1">Uncharacterized protein</fullName>
    </submittedName>
</protein>
<dbReference type="AlphaFoldDB" id="A0A5J4QZV8"/>
<evidence type="ECO:0000313" key="2">
    <source>
        <dbReference type="Proteomes" id="UP000324800"/>
    </source>
</evidence>
<organism evidence="1 2">
    <name type="scientific">Streblomastix strix</name>
    <dbReference type="NCBI Taxonomy" id="222440"/>
    <lineage>
        <taxon>Eukaryota</taxon>
        <taxon>Metamonada</taxon>
        <taxon>Preaxostyla</taxon>
        <taxon>Oxymonadida</taxon>
        <taxon>Streblomastigidae</taxon>
        <taxon>Streblomastix</taxon>
    </lineage>
</organism>
<proteinExistence type="predicted"/>
<dbReference type="Proteomes" id="UP000324800">
    <property type="component" value="Unassembled WGS sequence"/>
</dbReference>
<gene>
    <name evidence="1" type="ORF">EZS28_053921</name>
</gene>
<feature type="non-terminal residue" evidence="1">
    <location>
        <position position="218"/>
    </location>
</feature>
<name>A0A5J4QZV8_9EUKA</name>
<evidence type="ECO:0000313" key="1">
    <source>
        <dbReference type="EMBL" id="KAA6326654.1"/>
    </source>
</evidence>
<feature type="non-terminal residue" evidence="1">
    <location>
        <position position="1"/>
    </location>
</feature>